<keyword evidence="3" id="KW-1185">Reference proteome</keyword>
<reference evidence="2 3" key="1">
    <citation type="submission" date="2022-05" db="EMBL/GenBank/DDBJ databases">
        <authorList>
            <consortium name="Genoscope - CEA"/>
            <person name="William W."/>
        </authorList>
    </citation>
    <scope>NUCLEOTIDE SEQUENCE [LARGE SCALE GENOMIC DNA]</scope>
</reference>
<gene>
    <name evidence="2" type="ORF">PLOB_00049559</name>
</gene>
<feature type="compositionally biased region" description="Basic and acidic residues" evidence="1">
    <location>
        <begin position="71"/>
        <end position="84"/>
    </location>
</feature>
<proteinExistence type="predicted"/>
<accession>A0ABN8Q2B6</accession>
<protein>
    <submittedName>
        <fullName evidence="2">Uncharacterized protein</fullName>
    </submittedName>
</protein>
<evidence type="ECO:0000256" key="1">
    <source>
        <dbReference type="SAM" id="MobiDB-lite"/>
    </source>
</evidence>
<evidence type="ECO:0000313" key="2">
    <source>
        <dbReference type="EMBL" id="CAH3153194.1"/>
    </source>
</evidence>
<feature type="region of interest" description="Disordered" evidence="1">
    <location>
        <begin position="65"/>
        <end position="117"/>
    </location>
</feature>
<evidence type="ECO:0000313" key="3">
    <source>
        <dbReference type="Proteomes" id="UP001159405"/>
    </source>
</evidence>
<dbReference type="PANTHER" id="PTHR47331">
    <property type="entry name" value="PHD-TYPE DOMAIN-CONTAINING PROTEIN"/>
    <property type="match status" value="1"/>
</dbReference>
<sequence length="117" mass="13926">MEKIGSLHVLNDDHENRKLAYKLPRWASNRWSRFAFHWKEENETFPPFSEFKFVVKEADTACDSVLSSPLPKKEDNGRIRYERNKPKRQWLPQRKSHDVSTFKTTTTDENKGTDDKK</sequence>
<name>A0ABN8Q2B6_9CNID</name>
<dbReference type="PANTHER" id="PTHR47331:SF5">
    <property type="entry name" value="RIBONUCLEASE H"/>
    <property type="match status" value="1"/>
</dbReference>
<dbReference type="EMBL" id="CALNXK010000096">
    <property type="protein sequence ID" value="CAH3153194.1"/>
    <property type="molecule type" value="Genomic_DNA"/>
</dbReference>
<comment type="caution">
    <text evidence="2">The sequence shown here is derived from an EMBL/GenBank/DDBJ whole genome shotgun (WGS) entry which is preliminary data.</text>
</comment>
<dbReference type="Proteomes" id="UP001159405">
    <property type="component" value="Unassembled WGS sequence"/>
</dbReference>
<feature type="compositionally biased region" description="Basic and acidic residues" evidence="1">
    <location>
        <begin position="95"/>
        <end position="117"/>
    </location>
</feature>
<organism evidence="2 3">
    <name type="scientific">Porites lobata</name>
    <dbReference type="NCBI Taxonomy" id="104759"/>
    <lineage>
        <taxon>Eukaryota</taxon>
        <taxon>Metazoa</taxon>
        <taxon>Cnidaria</taxon>
        <taxon>Anthozoa</taxon>
        <taxon>Hexacorallia</taxon>
        <taxon>Scleractinia</taxon>
        <taxon>Fungiina</taxon>
        <taxon>Poritidae</taxon>
        <taxon>Porites</taxon>
    </lineage>
</organism>